<dbReference type="AlphaFoldDB" id="D7BIT8"/>
<keyword evidence="7" id="KW-0614">Plasmid</keyword>
<name>D7BIT8_ALLS1</name>
<feature type="domain" description="Pyruvate carboxyltransferase" evidence="6">
    <location>
        <begin position="3"/>
        <end position="263"/>
    </location>
</feature>
<evidence type="ECO:0000256" key="3">
    <source>
        <dbReference type="ARBA" id="ARBA00022723"/>
    </source>
</evidence>
<dbReference type="PANTHER" id="PTHR42738:SF7">
    <property type="entry name" value="HYDROXYMETHYLGLUTARYL-COA LYASE"/>
    <property type="match status" value="1"/>
</dbReference>
<evidence type="ECO:0000256" key="1">
    <source>
        <dbReference type="ARBA" id="ARBA00009405"/>
    </source>
</evidence>
<keyword evidence="3" id="KW-0479">Metal-binding</keyword>
<dbReference type="Pfam" id="PF00682">
    <property type="entry name" value="HMGL-like"/>
    <property type="match status" value="1"/>
</dbReference>
<dbReference type="GO" id="GO:0046872">
    <property type="term" value="F:metal ion binding"/>
    <property type="evidence" value="ECO:0007669"/>
    <property type="project" value="UniProtKB-KW"/>
</dbReference>
<reference evidence="7 8" key="1">
    <citation type="journal article" date="2010" name="Stand. Genomic Sci.">
        <title>Complete genome sequence of Meiothermus silvanus type strain (VI-R2).</title>
        <authorList>
            <person name="Sikorski J."/>
            <person name="Tindall B.J."/>
            <person name="Lowry S."/>
            <person name="Lucas S."/>
            <person name="Nolan M."/>
            <person name="Copeland A."/>
            <person name="Glavina Del Rio T."/>
            <person name="Tice H."/>
            <person name="Cheng J.F."/>
            <person name="Han C."/>
            <person name="Pitluck S."/>
            <person name="Liolios K."/>
            <person name="Ivanova N."/>
            <person name="Mavromatis K."/>
            <person name="Mikhailova N."/>
            <person name="Pati A."/>
            <person name="Goodwin L."/>
            <person name="Chen A."/>
            <person name="Palaniappan K."/>
            <person name="Land M."/>
            <person name="Hauser L."/>
            <person name="Chang Y.J."/>
            <person name="Jeffries C.D."/>
            <person name="Rohde M."/>
            <person name="Goker M."/>
            <person name="Woyke T."/>
            <person name="Bristow J."/>
            <person name="Eisen J.A."/>
            <person name="Markowitz V."/>
            <person name="Hugenholtz P."/>
            <person name="Kyrpides N.C."/>
            <person name="Klenk H.P."/>
            <person name="Lapidus A."/>
        </authorList>
    </citation>
    <scope>NUCLEOTIDE SEQUENCE [LARGE SCALE GENOMIC DNA]</scope>
    <source>
        <strain evidence="8">ATCC 700542 / DSM 9946 / VI-R2</strain>
        <plasmid evidence="8">Plasmid pMESIL01</plasmid>
    </source>
</reference>
<dbReference type="GO" id="GO:0006552">
    <property type="term" value="P:L-leucine catabolic process"/>
    <property type="evidence" value="ECO:0007669"/>
    <property type="project" value="TreeGrafter"/>
</dbReference>
<comment type="similarity">
    <text evidence="5">Belongs to the alpha-IPM synthase/homocitrate synthase family.</text>
</comment>
<dbReference type="PANTHER" id="PTHR42738">
    <property type="entry name" value="HYDROXYMETHYLGLUTARYL-COA LYASE"/>
    <property type="match status" value="1"/>
</dbReference>
<dbReference type="InterPro" id="IPR043594">
    <property type="entry name" value="HMGL"/>
</dbReference>
<protein>
    <submittedName>
        <fullName evidence="7">SL44-1 basic proline-rich protein</fullName>
    </submittedName>
</protein>
<dbReference type="eggNOG" id="COG0119">
    <property type="taxonomic scope" value="Bacteria"/>
</dbReference>
<comment type="similarity">
    <text evidence="1">Belongs to the HMG-CoA lyase family.</text>
</comment>
<accession>D7BIT8</accession>
<dbReference type="Gene3D" id="3.20.20.70">
    <property type="entry name" value="Aldolase class I"/>
    <property type="match status" value="1"/>
</dbReference>
<geneLocation type="plasmid" evidence="7 8">
    <name>pMESIL01</name>
</geneLocation>
<organism evidence="7 8">
    <name type="scientific">Allomeiothermus silvanus (strain ATCC 700542 / DSM 9946 / NBRC 106475 / NCIMB 13440 / VI-R2)</name>
    <name type="common">Thermus silvanus</name>
    <dbReference type="NCBI Taxonomy" id="526227"/>
    <lineage>
        <taxon>Bacteria</taxon>
        <taxon>Thermotogati</taxon>
        <taxon>Deinococcota</taxon>
        <taxon>Deinococci</taxon>
        <taxon>Thermales</taxon>
        <taxon>Thermaceae</taxon>
        <taxon>Allomeiothermus</taxon>
    </lineage>
</organism>
<evidence type="ECO:0000313" key="7">
    <source>
        <dbReference type="EMBL" id="ADH65094.1"/>
    </source>
</evidence>
<dbReference type="EMBL" id="CP002043">
    <property type="protein sequence ID" value="ADH65094.1"/>
    <property type="molecule type" value="Genomic_DNA"/>
</dbReference>
<dbReference type="PROSITE" id="PS50991">
    <property type="entry name" value="PYR_CT"/>
    <property type="match status" value="1"/>
</dbReference>
<dbReference type="GO" id="GO:0046912">
    <property type="term" value="F:acyltransferase activity, acyl groups converted into alkyl on transfer"/>
    <property type="evidence" value="ECO:0007669"/>
    <property type="project" value="InterPro"/>
</dbReference>
<evidence type="ECO:0000259" key="6">
    <source>
        <dbReference type="PROSITE" id="PS50991"/>
    </source>
</evidence>
<evidence type="ECO:0000256" key="4">
    <source>
        <dbReference type="ARBA" id="ARBA00023239"/>
    </source>
</evidence>
<dbReference type="InterPro" id="IPR000891">
    <property type="entry name" value="PYR_CT"/>
</dbReference>
<dbReference type="PROSITE" id="PS00815">
    <property type="entry name" value="AIPM_HOMOCIT_SYNTH_1"/>
    <property type="match status" value="1"/>
</dbReference>
<keyword evidence="2 5" id="KW-0808">Transferase</keyword>
<dbReference type="RefSeq" id="WP_013159616.1">
    <property type="nucleotide sequence ID" value="NC_014213.1"/>
</dbReference>
<dbReference type="OrthoDB" id="9784013at2"/>
<sequence>MARALRDVTLRDGLQALPRILPTEIKVALYRRLLRAGVQAFQVASFVSPKRLPQMADAEAVWEALRPLGGVRDALILNLRGYERARALGVDRLEMVLSLSEAYERRNAGRGLEEAWGELGEVAKRAAQEGVHLEVGLAYAWGGEASEDEVLRAAERAVGLGAGALGLADTTGRARPEAVHRLVLRVREALPHLPLRVHLHEGGLGLENARAALEAGATALDATLGGLGGSPFAGEVGGNLAWERLAEAGLAPLDRQVLEEAWTWLEQDLGHG</sequence>
<dbReference type="HOGENOM" id="CLU_022138_3_2_0"/>
<keyword evidence="4" id="KW-0456">Lyase</keyword>
<dbReference type="GO" id="GO:0046951">
    <property type="term" value="P:ketone body biosynthetic process"/>
    <property type="evidence" value="ECO:0007669"/>
    <property type="project" value="TreeGrafter"/>
</dbReference>
<dbReference type="SUPFAM" id="SSF51569">
    <property type="entry name" value="Aldolase"/>
    <property type="match status" value="1"/>
</dbReference>
<evidence type="ECO:0000256" key="2">
    <source>
        <dbReference type="ARBA" id="ARBA00022679"/>
    </source>
</evidence>
<dbReference type="KEGG" id="msv:Mesil_3280"/>
<keyword evidence="8" id="KW-1185">Reference proteome</keyword>
<dbReference type="InterPro" id="IPR002034">
    <property type="entry name" value="AIPM/Hcit_synth_CS"/>
</dbReference>
<evidence type="ECO:0000256" key="5">
    <source>
        <dbReference type="RuleBase" id="RU003523"/>
    </source>
</evidence>
<dbReference type="Proteomes" id="UP000001916">
    <property type="component" value="Plasmid pMESIL01"/>
</dbReference>
<evidence type="ECO:0000313" key="8">
    <source>
        <dbReference type="Proteomes" id="UP000001916"/>
    </source>
</evidence>
<gene>
    <name evidence="7" type="ORF">Mesil_3280</name>
</gene>
<proteinExistence type="inferred from homology"/>
<dbReference type="GO" id="GO:0004419">
    <property type="term" value="F:hydroxymethylglutaryl-CoA lyase activity"/>
    <property type="evidence" value="ECO:0007669"/>
    <property type="project" value="TreeGrafter"/>
</dbReference>
<dbReference type="InterPro" id="IPR013785">
    <property type="entry name" value="Aldolase_TIM"/>
</dbReference>